<feature type="compositionally biased region" description="Low complexity" evidence="1">
    <location>
        <begin position="73"/>
        <end position="93"/>
    </location>
</feature>
<dbReference type="PANTHER" id="PTHR10438">
    <property type="entry name" value="THIOREDOXIN"/>
    <property type="match status" value="1"/>
</dbReference>
<protein>
    <submittedName>
        <fullName evidence="4">Thioredoxin</fullName>
    </submittedName>
</protein>
<dbReference type="Pfam" id="PF00085">
    <property type="entry name" value="Thioredoxin"/>
    <property type="match status" value="1"/>
</dbReference>
<feature type="compositionally biased region" description="Basic residues" evidence="1">
    <location>
        <begin position="13"/>
        <end position="22"/>
    </location>
</feature>
<gene>
    <name evidence="4" type="ORF">A3770_05p36810</name>
</gene>
<evidence type="ECO:0000259" key="3">
    <source>
        <dbReference type="PROSITE" id="PS51352"/>
    </source>
</evidence>
<sequence length="630" mass="69503">MKLALGRALGRGKAARRERRRWTVSSGPRFRRQFWVRASSESFKGASVEDYLAGSVDEEDETTGEGKREGTVGSEESAPGPGSSQSRGGAKAARGGKDERGHWALKGLNEVEATALGVEIRLHTVKAAVVDARTGNFLSRGASVKMESCEPGELKEALRRLCLEFAWDGPVGCSVTLAVAKSLGVEGTSFTTVGNGVGKILKTFLPRNPMVTMVHTEAAGYAEISFERSMKKYLEKDELVLVCTIGRSLGAVLYNGGHRMRNMGLNRSITTTYGPNLTKLEEKYKDVWMKVSNATVLVPPPPGVKAKSQDNYSKWPQVPSFGQRGKDYSEWPRVGGGMNREDASWHEWVSMVDSYLIQLSDYVKPNAIILMPTGPYTAGPIVESMMLGLKVQRESVSKPAVIPVPSAVGAIVKGAAVGALVELRVQKAMDTLRQAVGQDNIQLSKLSEEQLRATFDYFDDNGDGIVTSEKLRNGLQNLGSSLTPELVDKKLDGMKTSTEGKVTFDEFRLWWTEVINKSPVTFITSPVEFMEIIGENKLVLLQVGFSFCRPCKRFEPTFEEFAEQHKDVKFVRMNGNENEDTIQYCKDDLQVRKTPSFFIFKNGMKLLSWTGANEEKFKSSLDRAISAIEV</sequence>
<dbReference type="EMBL" id="CP031038">
    <property type="protein sequence ID" value="QDZ21163.1"/>
    <property type="molecule type" value="Genomic_DNA"/>
</dbReference>
<dbReference type="SUPFAM" id="SSF47473">
    <property type="entry name" value="EF-hand"/>
    <property type="match status" value="1"/>
</dbReference>
<feature type="region of interest" description="Disordered" evidence="1">
    <location>
        <begin position="1"/>
        <end position="25"/>
    </location>
</feature>
<feature type="region of interest" description="Disordered" evidence="1">
    <location>
        <begin position="50"/>
        <end position="98"/>
    </location>
</feature>
<dbReference type="PROSITE" id="PS51352">
    <property type="entry name" value="THIOREDOXIN_2"/>
    <property type="match status" value="1"/>
</dbReference>
<dbReference type="AlphaFoldDB" id="A0A5B8ML32"/>
<proteinExistence type="predicted"/>
<dbReference type="InterPro" id="IPR002048">
    <property type="entry name" value="EF_hand_dom"/>
</dbReference>
<evidence type="ECO:0000256" key="1">
    <source>
        <dbReference type="SAM" id="MobiDB-lite"/>
    </source>
</evidence>
<evidence type="ECO:0000313" key="5">
    <source>
        <dbReference type="Proteomes" id="UP000316726"/>
    </source>
</evidence>
<dbReference type="PANTHER" id="PTHR10438:SF463">
    <property type="entry name" value="THIOREDOXIN"/>
    <property type="match status" value="1"/>
</dbReference>
<feature type="compositionally biased region" description="Low complexity" evidence="1">
    <location>
        <begin position="1"/>
        <end position="12"/>
    </location>
</feature>
<organism evidence="4 5">
    <name type="scientific">Chloropicon primus</name>
    <dbReference type="NCBI Taxonomy" id="1764295"/>
    <lineage>
        <taxon>Eukaryota</taxon>
        <taxon>Viridiplantae</taxon>
        <taxon>Chlorophyta</taxon>
        <taxon>Chloropicophyceae</taxon>
        <taxon>Chloropicales</taxon>
        <taxon>Chloropicaceae</taxon>
        <taxon>Chloropicon</taxon>
    </lineage>
</organism>
<dbReference type="InterPro" id="IPR013766">
    <property type="entry name" value="Thioredoxin_domain"/>
</dbReference>
<dbReference type="STRING" id="1764295.A0A5B8ML32"/>
<dbReference type="SUPFAM" id="SSF52833">
    <property type="entry name" value="Thioredoxin-like"/>
    <property type="match status" value="1"/>
</dbReference>
<evidence type="ECO:0000259" key="2">
    <source>
        <dbReference type="PROSITE" id="PS50222"/>
    </source>
</evidence>
<dbReference type="CDD" id="cd02947">
    <property type="entry name" value="TRX_family"/>
    <property type="match status" value="1"/>
</dbReference>
<dbReference type="PROSITE" id="PS50222">
    <property type="entry name" value="EF_HAND_2"/>
    <property type="match status" value="1"/>
</dbReference>
<dbReference type="InterPro" id="IPR050620">
    <property type="entry name" value="Thioredoxin_H-type-like"/>
</dbReference>
<reference evidence="4 5" key="1">
    <citation type="submission" date="2018-07" db="EMBL/GenBank/DDBJ databases">
        <title>The complete nuclear genome of the prasinophyte Chloropicon primus (CCMP1205).</title>
        <authorList>
            <person name="Pombert J.-F."/>
            <person name="Otis C."/>
            <person name="Turmel M."/>
            <person name="Lemieux C."/>
        </authorList>
    </citation>
    <scope>NUCLEOTIDE SEQUENCE [LARGE SCALE GENOMIC DNA]</scope>
    <source>
        <strain evidence="4 5">CCMP1205</strain>
    </source>
</reference>
<dbReference type="InterPro" id="IPR036249">
    <property type="entry name" value="Thioredoxin-like_sf"/>
</dbReference>
<dbReference type="CDD" id="cd00051">
    <property type="entry name" value="EFh"/>
    <property type="match status" value="1"/>
</dbReference>
<dbReference type="Proteomes" id="UP000316726">
    <property type="component" value="Chromosome 5"/>
</dbReference>
<dbReference type="Gene3D" id="1.10.238.10">
    <property type="entry name" value="EF-hand"/>
    <property type="match status" value="1"/>
</dbReference>
<evidence type="ECO:0000313" key="4">
    <source>
        <dbReference type="EMBL" id="QDZ21163.1"/>
    </source>
</evidence>
<dbReference type="OrthoDB" id="10263751at2759"/>
<dbReference type="GO" id="GO:0005509">
    <property type="term" value="F:calcium ion binding"/>
    <property type="evidence" value="ECO:0007669"/>
    <property type="project" value="InterPro"/>
</dbReference>
<feature type="domain" description="EF-hand" evidence="2">
    <location>
        <begin position="446"/>
        <end position="481"/>
    </location>
</feature>
<dbReference type="Gene3D" id="3.40.30.10">
    <property type="entry name" value="Glutaredoxin"/>
    <property type="match status" value="1"/>
</dbReference>
<accession>A0A5B8ML32</accession>
<name>A0A5B8ML32_9CHLO</name>
<keyword evidence="5" id="KW-1185">Reference proteome</keyword>
<feature type="domain" description="Thioredoxin" evidence="3">
    <location>
        <begin position="484"/>
        <end position="626"/>
    </location>
</feature>
<dbReference type="InterPro" id="IPR011992">
    <property type="entry name" value="EF-hand-dom_pair"/>
</dbReference>